<sequence>MRFPGRFRKGTVYLPPKSTVRLAVRFGLFTDPAAPYMYRCHILRHEDCGMMEQFVIVEPSTEDRVSRTITVHHV</sequence>
<organism evidence="2 3">
    <name type="scientific">Planomonospora alba</name>
    <dbReference type="NCBI Taxonomy" id="161354"/>
    <lineage>
        <taxon>Bacteria</taxon>
        <taxon>Bacillati</taxon>
        <taxon>Actinomycetota</taxon>
        <taxon>Actinomycetes</taxon>
        <taxon>Streptosporangiales</taxon>
        <taxon>Streptosporangiaceae</taxon>
        <taxon>Planomonospora</taxon>
    </lineage>
</organism>
<name>A0ABP6P3C9_9ACTN</name>
<dbReference type="InterPro" id="IPR008972">
    <property type="entry name" value="Cupredoxin"/>
</dbReference>
<dbReference type="EMBL" id="BAAAUT010000094">
    <property type="protein sequence ID" value="GAA3165908.1"/>
    <property type="molecule type" value="Genomic_DNA"/>
</dbReference>
<gene>
    <name evidence="2" type="ORF">GCM10010466_65890</name>
</gene>
<reference evidence="3" key="1">
    <citation type="journal article" date="2019" name="Int. J. Syst. Evol. Microbiol.">
        <title>The Global Catalogue of Microorganisms (GCM) 10K type strain sequencing project: providing services to taxonomists for standard genome sequencing and annotation.</title>
        <authorList>
            <consortium name="The Broad Institute Genomics Platform"/>
            <consortium name="The Broad Institute Genome Sequencing Center for Infectious Disease"/>
            <person name="Wu L."/>
            <person name="Ma J."/>
        </authorList>
    </citation>
    <scope>NUCLEOTIDE SEQUENCE [LARGE SCALE GENOMIC DNA]</scope>
    <source>
        <strain evidence="3">JCM 9373</strain>
    </source>
</reference>
<dbReference type="SUPFAM" id="SSF49503">
    <property type="entry name" value="Cupredoxins"/>
    <property type="match status" value="1"/>
</dbReference>
<accession>A0ABP6P3C9</accession>
<dbReference type="Pfam" id="PF07731">
    <property type="entry name" value="Cu-oxidase_2"/>
    <property type="match status" value="1"/>
</dbReference>
<comment type="caution">
    <text evidence="2">The sequence shown here is derived from an EMBL/GenBank/DDBJ whole genome shotgun (WGS) entry which is preliminary data.</text>
</comment>
<dbReference type="InterPro" id="IPR011706">
    <property type="entry name" value="Cu-oxidase_C"/>
</dbReference>
<feature type="domain" description="Plastocyanin-like" evidence="1">
    <location>
        <begin position="7"/>
        <end position="57"/>
    </location>
</feature>
<keyword evidence="3" id="KW-1185">Reference proteome</keyword>
<proteinExistence type="predicted"/>
<protein>
    <recommendedName>
        <fullName evidence="1">Plastocyanin-like domain-containing protein</fullName>
    </recommendedName>
</protein>
<dbReference type="Gene3D" id="2.60.40.420">
    <property type="entry name" value="Cupredoxins - blue copper proteins"/>
    <property type="match status" value="1"/>
</dbReference>
<evidence type="ECO:0000313" key="2">
    <source>
        <dbReference type="EMBL" id="GAA3165908.1"/>
    </source>
</evidence>
<evidence type="ECO:0000313" key="3">
    <source>
        <dbReference type="Proteomes" id="UP001500320"/>
    </source>
</evidence>
<dbReference type="Proteomes" id="UP001500320">
    <property type="component" value="Unassembled WGS sequence"/>
</dbReference>
<evidence type="ECO:0000259" key="1">
    <source>
        <dbReference type="Pfam" id="PF07731"/>
    </source>
</evidence>